<proteinExistence type="predicted"/>
<dbReference type="InterPro" id="IPR011990">
    <property type="entry name" value="TPR-like_helical_dom_sf"/>
</dbReference>
<name>A0ABT5YK40_9PROT</name>
<dbReference type="RefSeq" id="WP_275820599.1">
    <property type="nucleotide sequence ID" value="NZ_JARHUD010000002.1"/>
</dbReference>
<keyword evidence="3" id="KW-1185">Reference proteome</keyword>
<reference evidence="2 3" key="1">
    <citation type="submission" date="2023-03" db="EMBL/GenBank/DDBJ databases">
        <title>Fodinicurvata sp. CAU 1616 isolated from sea sendiment.</title>
        <authorList>
            <person name="Kim W."/>
        </authorList>
    </citation>
    <scope>NUCLEOTIDE SEQUENCE [LARGE SCALE GENOMIC DNA]</scope>
    <source>
        <strain evidence="2 3">CAU 1616</strain>
    </source>
</reference>
<evidence type="ECO:0000256" key="1">
    <source>
        <dbReference type="SAM" id="SignalP"/>
    </source>
</evidence>
<organism evidence="2 3">
    <name type="scientific">Aquibaculum arenosum</name>
    <dbReference type="NCBI Taxonomy" id="3032591"/>
    <lineage>
        <taxon>Bacteria</taxon>
        <taxon>Pseudomonadati</taxon>
        <taxon>Pseudomonadota</taxon>
        <taxon>Alphaproteobacteria</taxon>
        <taxon>Rhodospirillales</taxon>
        <taxon>Rhodovibrionaceae</taxon>
        <taxon>Aquibaculum</taxon>
    </lineage>
</organism>
<sequence>MRRVYQLGLSALPLLLLAGGCVGAATEGANIAKDKAVLASNIDDARAGDAEAQYKVGDALCCSVNEGHGFYDTPESVGWLCKAAGQDYAPAAHMLGEIYAGDVVSGVRVLRRVAQRLAGSSTNLPVAYAWLRRAEAGGETEAGETADQLWTNLSRSQRYEAEAMAEGHQSLPCTWDEVIASG</sequence>
<evidence type="ECO:0000313" key="2">
    <source>
        <dbReference type="EMBL" id="MDF2095310.1"/>
    </source>
</evidence>
<accession>A0ABT5YK40</accession>
<keyword evidence="1" id="KW-0732">Signal</keyword>
<dbReference type="PROSITE" id="PS51257">
    <property type="entry name" value="PROKAR_LIPOPROTEIN"/>
    <property type="match status" value="1"/>
</dbReference>
<dbReference type="Gene3D" id="1.25.40.10">
    <property type="entry name" value="Tetratricopeptide repeat domain"/>
    <property type="match status" value="1"/>
</dbReference>
<evidence type="ECO:0008006" key="4">
    <source>
        <dbReference type="Google" id="ProtNLM"/>
    </source>
</evidence>
<evidence type="ECO:0000313" key="3">
    <source>
        <dbReference type="Proteomes" id="UP001215503"/>
    </source>
</evidence>
<dbReference type="SUPFAM" id="SSF81901">
    <property type="entry name" value="HCP-like"/>
    <property type="match status" value="1"/>
</dbReference>
<feature type="chain" id="PRO_5045918118" description="Sel1 repeat family protein" evidence="1">
    <location>
        <begin position="25"/>
        <end position="182"/>
    </location>
</feature>
<dbReference type="EMBL" id="JARHUD010000002">
    <property type="protein sequence ID" value="MDF2095310.1"/>
    <property type="molecule type" value="Genomic_DNA"/>
</dbReference>
<protein>
    <recommendedName>
        <fullName evidence="4">Sel1 repeat family protein</fullName>
    </recommendedName>
</protein>
<gene>
    <name evidence="2" type="ORF">P2G67_04910</name>
</gene>
<feature type="signal peptide" evidence="1">
    <location>
        <begin position="1"/>
        <end position="24"/>
    </location>
</feature>
<comment type="caution">
    <text evidence="2">The sequence shown here is derived from an EMBL/GenBank/DDBJ whole genome shotgun (WGS) entry which is preliminary data.</text>
</comment>
<dbReference type="Proteomes" id="UP001215503">
    <property type="component" value="Unassembled WGS sequence"/>
</dbReference>